<evidence type="ECO:0000256" key="1">
    <source>
        <dbReference type="SAM" id="Phobius"/>
    </source>
</evidence>
<evidence type="ECO:0000313" key="2">
    <source>
        <dbReference type="EMBL" id="MEW9265574.1"/>
    </source>
</evidence>
<comment type="caution">
    <text evidence="2">The sequence shown here is derived from an EMBL/GenBank/DDBJ whole genome shotgun (WGS) entry which is preliminary data.</text>
</comment>
<reference evidence="2 3" key="1">
    <citation type="submission" date="2024-07" db="EMBL/GenBank/DDBJ databases">
        <authorList>
            <person name="Thanompreechachai J."/>
            <person name="Duangmal K."/>
        </authorList>
    </citation>
    <scope>NUCLEOTIDE SEQUENCE [LARGE SCALE GENOMIC DNA]</scope>
    <source>
        <strain evidence="2 3">KCTC 19886</strain>
    </source>
</reference>
<keyword evidence="1" id="KW-0812">Transmembrane</keyword>
<dbReference type="Proteomes" id="UP001555826">
    <property type="component" value="Unassembled WGS sequence"/>
</dbReference>
<keyword evidence="1" id="KW-1133">Transmembrane helix</keyword>
<dbReference type="EMBL" id="JBFNQN010000008">
    <property type="protein sequence ID" value="MEW9265574.1"/>
    <property type="molecule type" value="Genomic_DNA"/>
</dbReference>
<evidence type="ECO:0000313" key="3">
    <source>
        <dbReference type="Proteomes" id="UP001555826"/>
    </source>
</evidence>
<dbReference type="RefSeq" id="WP_367638707.1">
    <property type="nucleotide sequence ID" value="NZ_JBFNQN010000008.1"/>
</dbReference>
<organism evidence="2 3">
    <name type="scientific">Kineococcus endophyticus</name>
    <dbReference type="NCBI Taxonomy" id="1181883"/>
    <lineage>
        <taxon>Bacteria</taxon>
        <taxon>Bacillati</taxon>
        <taxon>Actinomycetota</taxon>
        <taxon>Actinomycetes</taxon>
        <taxon>Kineosporiales</taxon>
        <taxon>Kineosporiaceae</taxon>
        <taxon>Kineococcus</taxon>
    </lineage>
</organism>
<name>A0ABV3P7I0_9ACTN</name>
<proteinExistence type="predicted"/>
<accession>A0ABV3P7I0</accession>
<keyword evidence="3" id="KW-1185">Reference proteome</keyword>
<gene>
    <name evidence="2" type="ORF">AB1207_12515</name>
</gene>
<feature type="transmembrane region" description="Helical" evidence="1">
    <location>
        <begin position="20"/>
        <end position="45"/>
    </location>
</feature>
<keyword evidence="1" id="KW-0472">Membrane</keyword>
<protein>
    <submittedName>
        <fullName evidence="2">Uncharacterized protein</fullName>
    </submittedName>
</protein>
<sequence length="195" mass="19475">MRRPALRPSARLGRKEDGTVGLAGWVFADALLALTIIGLAAGGAVHAGVDAPRAAAAVSTPTPSPTPTPVPTVTVTAPAPAPDPVPSMPAGVAQAPVVLEVLVDGASTDDAIRGAVAGAVGDLAAQNRRAAFVLTFGTAGDPGAGTALARRVNAQLDAAAPGVFAGSAKRDFWRAVNAQSPRPGIVQLELYLIQQ</sequence>